<dbReference type="InterPro" id="IPR001289">
    <property type="entry name" value="NFYA"/>
</dbReference>
<dbReference type="eggNOG" id="KOG1561">
    <property type="taxonomic scope" value="Eukaryota"/>
</dbReference>
<evidence type="ECO:0000313" key="11">
    <source>
        <dbReference type="Proteomes" id="UP000026960"/>
    </source>
</evidence>
<dbReference type="GO" id="GO:0003700">
    <property type="term" value="F:DNA-binding transcription factor activity"/>
    <property type="evidence" value="ECO:0007669"/>
    <property type="project" value="UniProtKB-UniRule"/>
</dbReference>
<protein>
    <recommendedName>
        <fullName evidence="8">Nuclear transcription factor Y subunit</fullName>
    </recommendedName>
</protein>
<evidence type="ECO:0000313" key="10">
    <source>
        <dbReference type="EnsemblPlants" id="OBART03G21180.2"/>
    </source>
</evidence>
<comment type="subunit">
    <text evidence="7">Heterotrimeric transcription factor composed of three components, NF-YA, NF-YB and NF-YC. NF-YB and NF-YC must interact and dimerize for NF-YA association and DNA binding.</text>
</comment>
<keyword evidence="4" id="KW-0010">Activator</keyword>
<evidence type="ECO:0000256" key="5">
    <source>
        <dbReference type="ARBA" id="ARBA00023163"/>
    </source>
</evidence>
<accession>A0A0D3FJQ8</accession>
<dbReference type="PaxDb" id="65489-OBART03G21180.1"/>
<dbReference type="HOGENOM" id="CLU_058712_2_0_1"/>
<dbReference type="SMART" id="SM00521">
    <property type="entry name" value="CBF"/>
    <property type="match status" value="1"/>
</dbReference>
<name>A0A0D3FJQ8_9ORYZ</name>
<evidence type="ECO:0000256" key="4">
    <source>
        <dbReference type="ARBA" id="ARBA00023159"/>
    </source>
</evidence>
<keyword evidence="5 8" id="KW-0804">Transcription</keyword>
<evidence type="ECO:0000256" key="3">
    <source>
        <dbReference type="ARBA" id="ARBA00023125"/>
    </source>
</evidence>
<reference evidence="10" key="1">
    <citation type="journal article" date="2009" name="Rice">
        <title>De Novo Next Generation Sequencing of Plant Genomes.</title>
        <authorList>
            <person name="Rounsley S."/>
            <person name="Marri P.R."/>
            <person name="Yu Y."/>
            <person name="He R."/>
            <person name="Sisneros N."/>
            <person name="Goicoechea J.L."/>
            <person name="Lee S.J."/>
            <person name="Angelova A."/>
            <person name="Kudrna D."/>
            <person name="Luo M."/>
            <person name="Affourtit J."/>
            <person name="Desany B."/>
            <person name="Knight J."/>
            <person name="Niazi F."/>
            <person name="Egholm M."/>
            <person name="Wing R.A."/>
        </authorList>
    </citation>
    <scope>NUCLEOTIDE SEQUENCE [LARGE SCALE GENOMIC DNA]</scope>
    <source>
        <strain evidence="10">IRGC 105608</strain>
    </source>
</reference>
<sequence length="317" mass="34765">MIMLLQEMENHPVQCMAKTNYDFLARNNYPMKQLVQRNSDGDSSPTKSGQSHQEASAVSDSSLNGQHTSPQSVFVPSDINNNDSCGERDHGTKSVLSLGNTDAAFPPSKFDYNQPFACVSYPYGTDPYYGGVLTGYTSHAFVHPQITGAANSRMPLPVDPSVEEPIFVNAKQYNAILRRRQTRAKLEAQNKAVKGRKPYLHESRHRHAMKRARGSGGRFLTKKELLEQQQQQQQQKPPPASAQSPTGRARTSGGAVVLGKNLCPENSTSCSPSTPTGSEISSISFGGGMLAHQEHISFASADRHPTMNQNHRVPVMR</sequence>
<comment type="similarity">
    <text evidence="8">Belongs to the NFYA/HAP2 subunit family.</text>
</comment>
<dbReference type="EnsemblPlants" id="OBART03G21180.2">
    <property type="protein sequence ID" value="OBART03G21180.2"/>
    <property type="gene ID" value="OBART03G21180"/>
</dbReference>
<dbReference type="EnsemblPlants" id="OBART03G21180.1">
    <property type="protein sequence ID" value="OBART03G21180.1"/>
    <property type="gene ID" value="OBART03G21180"/>
</dbReference>
<dbReference type="Pfam" id="PF02045">
    <property type="entry name" value="CBFB_NFYA"/>
    <property type="match status" value="1"/>
</dbReference>
<evidence type="ECO:0000256" key="2">
    <source>
        <dbReference type="ARBA" id="ARBA00023015"/>
    </source>
</evidence>
<feature type="region of interest" description="Disordered" evidence="9">
    <location>
        <begin position="35"/>
        <end position="93"/>
    </location>
</feature>
<comment type="function">
    <text evidence="8">Component of the sequence-specific heterotrimeric transcription factor (NF-Y) which specifically recognizes a 5'-CCAAT-3' box motif found in the promoters of its target genes.</text>
</comment>
<dbReference type="PROSITE" id="PS00686">
    <property type="entry name" value="NFYA_HAP2_1"/>
    <property type="match status" value="1"/>
</dbReference>
<dbReference type="PANTHER" id="PTHR12632">
    <property type="entry name" value="TRANSCRIPTION FACTOR NF-Y ALPHA-RELATED"/>
    <property type="match status" value="1"/>
</dbReference>
<dbReference type="GO" id="GO:0003677">
    <property type="term" value="F:DNA binding"/>
    <property type="evidence" value="ECO:0007669"/>
    <property type="project" value="UniProtKB-KW"/>
</dbReference>
<evidence type="ECO:0000256" key="6">
    <source>
        <dbReference type="ARBA" id="ARBA00023242"/>
    </source>
</evidence>
<comment type="subcellular location">
    <subcellularLocation>
        <location evidence="1 8">Nucleus</location>
    </subcellularLocation>
</comment>
<dbReference type="PRINTS" id="PR00616">
    <property type="entry name" value="CCAATSUBUNTB"/>
</dbReference>
<keyword evidence="3 8" id="KW-0238">DNA-binding</keyword>
<dbReference type="InterPro" id="IPR018362">
    <property type="entry name" value="CCAAT-binding_factor_CS"/>
</dbReference>
<dbReference type="GO" id="GO:0016602">
    <property type="term" value="C:CCAAT-binding factor complex"/>
    <property type="evidence" value="ECO:0007669"/>
    <property type="project" value="InterPro"/>
</dbReference>
<feature type="compositionally biased region" description="Polar residues" evidence="9">
    <location>
        <begin position="35"/>
        <end position="84"/>
    </location>
</feature>
<dbReference type="Proteomes" id="UP000026960">
    <property type="component" value="Chromosome 3"/>
</dbReference>
<evidence type="ECO:0000256" key="7">
    <source>
        <dbReference type="ARBA" id="ARBA00025911"/>
    </source>
</evidence>
<evidence type="ECO:0000256" key="8">
    <source>
        <dbReference type="RuleBase" id="RU367155"/>
    </source>
</evidence>
<feature type="compositionally biased region" description="Basic residues" evidence="9">
    <location>
        <begin position="193"/>
        <end position="213"/>
    </location>
</feature>
<keyword evidence="2 8" id="KW-0805">Transcription regulation</keyword>
<dbReference type="Gene3D" id="6.10.250.2430">
    <property type="match status" value="1"/>
</dbReference>
<organism evidence="10">
    <name type="scientific">Oryza barthii</name>
    <dbReference type="NCBI Taxonomy" id="65489"/>
    <lineage>
        <taxon>Eukaryota</taxon>
        <taxon>Viridiplantae</taxon>
        <taxon>Streptophyta</taxon>
        <taxon>Embryophyta</taxon>
        <taxon>Tracheophyta</taxon>
        <taxon>Spermatophyta</taxon>
        <taxon>Magnoliopsida</taxon>
        <taxon>Liliopsida</taxon>
        <taxon>Poales</taxon>
        <taxon>Poaceae</taxon>
        <taxon>BOP clade</taxon>
        <taxon>Oryzoideae</taxon>
        <taxon>Oryzeae</taxon>
        <taxon>Oryzinae</taxon>
        <taxon>Oryza</taxon>
    </lineage>
</organism>
<dbReference type="STRING" id="65489.A0A0D3FJQ8"/>
<dbReference type="Gramene" id="OBART03G21180.2">
    <property type="protein sequence ID" value="OBART03G21180.2"/>
    <property type="gene ID" value="OBART03G21180"/>
</dbReference>
<evidence type="ECO:0000256" key="1">
    <source>
        <dbReference type="ARBA" id="ARBA00004123"/>
    </source>
</evidence>
<keyword evidence="6 8" id="KW-0539">Nucleus</keyword>
<dbReference type="AlphaFoldDB" id="A0A0D3FJQ8"/>
<feature type="region of interest" description="Disordered" evidence="9">
    <location>
        <begin position="188"/>
        <end position="279"/>
    </location>
</feature>
<proteinExistence type="inferred from homology"/>
<feature type="compositionally biased region" description="Low complexity" evidence="9">
    <location>
        <begin position="264"/>
        <end position="279"/>
    </location>
</feature>
<dbReference type="Gramene" id="OBART03G21180.1">
    <property type="protein sequence ID" value="OBART03G21180.1"/>
    <property type="gene ID" value="OBART03G21180"/>
</dbReference>
<keyword evidence="11" id="KW-1185">Reference proteome</keyword>
<reference evidence="10" key="2">
    <citation type="submission" date="2015-03" db="UniProtKB">
        <authorList>
            <consortium name="EnsemblPlants"/>
        </authorList>
    </citation>
    <scope>IDENTIFICATION</scope>
</reference>
<evidence type="ECO:0000256" key="9">
    <source>
        <dbReference type="SAM" id="MobiDB-lite"/>
    </source>
</evidence>
<feature type="compositionally biased region" description="Low complexity" evidence="9">
    <location>
        <begin position="227"/>
        <end position="245"/>
    </location>
</feature>
<dbReference type="PROSITE" id="PS51152">
    <property type="entry name" value="NFYA_HAP2_2"/>
    <property type="match status" value="1"/>
</dbReference>